<dbReference type="PROSITE" id="PS50157">
    <property type="entry name" value="ZINC_FINGER_C2H2_2"/>
    <property type="match status" value="1"/>
</dbReference>
<evidence type="ECO:0000313" key="1">
    <source>
        <dbReference type="EnsemblPlants" id="EMT23477"/>
    </source>
</evidence>
<dbReference type="Gene3D" id="3.30.160.60">
    <property type="entry name" value="Classic Zinc Finger"/>
    <property type="match status" value="1"/>
</dbReference>
<organism evidence="1">
    <name type="scientific">Aegilops tauschii</name>
    <name type="common">Tausch's goatgrass</name>
    <name type="synonym">Aegilops squarrosa</name>
    <dbReference type="NCBI Taxonomy" id="37682"/>
    <lineage>
        <taxon>Eukaryota</taxon>
        <taxon>Viridiplantae</taxon>
        <taxon>Streptophyta</taxon>
        <taxon>Embryophyta</taxon>
        <taxon>Tracheophyta</taxon>
        <taxon>Spermatophyta</taxon>
        <taxon>Magnoliopsida</taxon>
        <taxon>Liliopsida</taxon>
        <taxon>Poales</taxon>
        <taxon>Poaceae</taxon>
        <taxon>BOP clade</taxon>
        <taxon>Pooideae</taxon>
        <taxon>Triticodae</taxon>
        <taxon>Triticeae</taxon>
        <taxon>Triticinae</taxon>
        <taxon>Aegilops</taxon>
    </lineage>
</organism>
<proteinExistence type="predicted"/>
<protein>
    <submittedName>
        <fullName evidence="1">Zinc finger protein 4</fullName>
    </submittedName>
</protein>
<dbReference type="InterPro" id="IPR013087">
    <property type="entry name" value="Znf_C2H2_type"/>
</dbReference>
<dbReference type="EnsemblPlants" id="EMT23477">
    <property type="protein sequence ID" value="EMT23477"/>
    <property type="gene ID" value="F775_01313"/>
</dbReference>
<name>M8C8V3_AEGTA</name>
<dbReference type="PANTHER" id="PTHR45730:SF9">
    <property type="entry name" value="ZINC FINGER PROTEIN 2-RELATED"/>
    <property type="match status" value="1"/>
</dbReference>
<dbReference type="GO" id="GO:0003700">
    <property type="term" value="F:DNA-binding transcription factor activity"/>
    <property type="evidence" value="ECO:0007669"/>
    <property type="project" value="InterPro"/>
</dbReference>
<accession>M8C8V3</accession>
<dbReference type="PANTHER" id="PTHR45730">
    <property type="entry name" value="ZINC FINGER PROTEIN JAGGED"/>
    <property type="match status" value="1"/>
</dbReference>
<dbReference type="SUPFAM" id="SSF57667">
    <property type="entry name" value="beta-beta-alpha zinc fingers"/>
    <property type="match status" value="1"/>
</dbReference>
<dbReference type="PROSITE" id="PS00028">
    <property type="entry name" value="ZINC_FINGER_C2H2_1"/>
    <property type="match status" value="1"/>
</dbReference>
<sequence length="220" mass="23404">MEGEGETPYQLLSNRISLDLRLDAMTHHRRTRRPASPAPADYQQQHHGKEAFSCNYCQRKFFSSQALGGHQNAHKNERALADRTLAKRRRDASAGINAAVAATPSSPAVIHSWLHGGGDLWAYATSPASSMGMGGLAGTRRTTTAAGEDTAELDLSLTAGSTTVAHSWINGGGDIWAYATSPPTSLSMGMGMDGWDGTRLTTTVGGETTAEMDLSLKLCL</sequence>
<dbReference type="InterPro" id="IPR045320">
    <property type="entry name" value="JAGGED/SL1-like"/>
</dbReference>
<reference evidence="1" key="1">
    <citation type="submission" date="2015-06" db="UniProtKB">
        <authorList>
            <consortium name="EnsemblPlants"/>
        </authorList>
    </citation>
    <scope>IDENTIFICATION</scope>
</reference>
<dbReference type="InterPro" id="IPR036236">
    <property type="entry name" value="Znf_C2H2_sf"/>
</dbReference>
<dbReference type="AlphaFoldDB" id="M8C8V3"/>